<evidence type="ECO:0000256" key="1">
    <source>
        <dbReference type="SAM" id="MobiDB-lite"/>
    </source>
</evidence>
<evidence type="ECO:0000313" key="2">
    <source>
        <dbReference type="EMBL" id="CAD8164642.1"/>
    </source>
</evidence>
<dbReference type="Proteomes" id="UP000683925">
    <property type="component" value="Unassembled WGS sequence"/>
</dbReference>
<organism evidence="2 3">
    <name type="scientific">Paramecium octaurelia</name>
    <dbReference type="NCBI Taxonomy" id="43137"/>
    <lineage>
        <taxon>Eukaryota</taxon>
        <taxon>Sar</taxon>
        <taxon>Alveolata</taxon>
        <taxon>Ciliophora</taxon>
        <taxon>Intramacronucleata</taxon>
        <taxon>Oligohymenophorea</taxon>
        <taxon>Peniculida</taxon>
        <taxon>Parameciidae</taxon>
        <taxon>Paramecium</taxon>
    </lineage>
</organism>
<reference evidence="2" key="1">
    <citation type="submission" date="2021-01" db="EMBL/GenBank/DDBJ databases">
        <authorList>
            <consortium name="Genoscope - CEA"/>
            <person name="William W."/>
        </authorList>
    </citation>
    <scope>NUCLEOTIDE SEQUENCE</scope>
</reference>
<dbReference type="OMA" id="VIDFRHA"/>
<sequence length="804" mass="95865">MKALRNLLNKDYEDFLQQKHDQNNPNKLVTKRTVATRESGRPVGSRMYQRISKPESASQSMGNLFGNGKGSLFTNSKHSLQQEASPQLTEQQEKFLVKQYWRSLLRWQGFDDYLFLRDPLNIKHIKGRDILTKNDVVEELNSQNMHMQVMYQSDSGMQEYKDQHRRLQMQQLQKLYQPGEANYQKFNPDKYKQTFFGGRDAAKLQQIVFENPKFVEFIEKIQKLLQIMNEKMVVEEVNQISPIGERMIRLLWKIGCLNMFLVGYYIHNMILEIYGKEKLAYSNWKKVLRICNMQGNHCHKYKLIAYKHISKICIKLQQYDKSLIYLKKMLKLSWIVNDTNYEIFTYDKISLCYYYKQDMNKAIYYHEKFAQGEYEEPGKGMRNVGEAAYLLDAKTKEGFIDQNSYSEDEYDLDVLLQNGNLNKWETENKRKDLKILVKKIPIEYKKGHSFGKIHRPTNTVIDFRHAMLILHQFQNKQSVPLGPIYQKEAQEQQESTAKKFKKKDQTQSCQYLFNQKSTNRVASNFLLQEEIKDQTTGDTLCFKPSENVYYIKKMIRVFQYDLKYLLQKQSLFKNSTDLQEAKFRSNERQSFTKQVSQQSEIQQNNKSSYLIFLHELKFLIQQALEILQLHCTYQTKILYNISILHKQRAYGKVDQLIKEFSLVLIKFMQLQIHNNQKKIRLLQGVIKVYYGQLFEKKPGLLPYWKLTFKNNLKRLKYNRMKIYQMNVDQNFGLIFYNQFLLQIKFLIQRHYLYRLSSCIVKAKKQSYLLVLNPKSNWQVESWVNTDQSLIQIQSNKKTILKIKK</sequence>
<dbReference type="OrthoDB" id="297052at2759"/>
<name>A0A8S1ULS4_PAROT</name>
<dbReference type="AlphaFoldDB" id="A0A8S1ULS4"/>
<feature type="region of interest" description="Disordered" evidence="1">
    <location>
        <begin position="36"/>
        <end position="58"/>
    </location>
</feature>
<accession>A0A8S1ULS4</accession>
<gene>
    <name evidence="2" type="ORF">POCTA_138.1.T0450156</name>
</gene>
<evidence type="ECO:0000313" key="3">
    <source>
        <dbReference type="Proteomes" id="UP000683925"/>
    </source>
</evidence>
<dbReference type="EMBL" id="CAJJDP010000045">
    <property type="protein sequence ID" value="CAD8164642.1"/>
    <property type="molecule type" value="Genomic_DNA"/>
</dbReference>
<proteinExistence type="predicted"/>
<keyword evidence="3" id="KW-1185">Reference proteome</keyword>
<comment type="caution">
    <text evidence="2">The sequence shown here is derived from an EMBL/GenBank/DDBJ whole genome shotgun (WGS) entry which is preliminary data.</text>
</comment>
<protein>
    <submittedName>
        <fullName evidence="2">Uncharacterized protein</fullName>
    </submittedName>
</protein>